<dbReference type="PANTHER" id="PTHR16022:SF0">
    <property type="entry name" value="CYTOPLASMIC DYNEIN 2 INTERMEDIATE CHAIN 1"/>
    <property type="match status" value="1"/>
</dbReference>
<organism evidence="3 4">
    <name type="scientific">Trichogramma kaykai</name>
    <dbReference type="NCBI Taxonomy" id="54128"/>
    <lineage>
        <taxon>Eukaryota</taxon>
        <taxon>Metazoa</taxon>
        <taxon>Ecdysozoa</taxon>
        <taxon>Arthropoda</taxon>
        <taxon>Hexapoda</taxon>
        <taxon>Insecta</taxon>
        <taxon>Pterygota</taxon>
        <taxon>Neoptera</taxon>
        <taxon>Endopterygota</taxon>
        <taxon>Hymenoptera</taxon>
        <taxon>Apocrita</taxon>
        <taxon>Proctotrupomorpha</taxon>
        <taxon>Chalcidoidea</taxon>
        <taxon>Trichogrammatidae</taxon>
        <taxon>Trichogramma</taxon>
    </lineage>
</organism>
<dbReference type="PANTHER" id="PTHR16022">
    <property type="entry name" value="WD REPEAT DOMAIN 60"/>
    <property type="match status" value="1"/>
</dbReference>
<dbReference type="InterPro" id="IPR001680">
    <property type="entry name" value="WD40_rpt"/>
</dbReference>
<feature type="compositionally biased region" description="Basic and acidic residues" evidence="2">
    <location>
        <begin position="148"/>
        <end position="159"/>
    </location>
</feature>
<feature type="compositionally biased region" description="Basic and acidic residues" evidence="2">
    <location>
        <begin position="321"/>
        <end position="341"/>
    </location>
</feature>
<evidence type="ECO:0008006" key="5">
    <source>
        <dbReference type="Google" id="ProtNLM"/>
    </source>
</evidence>
<comment type="caution">
    <text evidence="3">The sequence shown here is derived from an EMBL/GenBank/DDBJ whole genome shotgun (WGS) entry which is preliminary data.</text>
</comment>
<accession>A0ABD2X9N1</accession>
<evidence type="ECO:0000313" key="4">
    <source>
        <dbReference type="Proteomes" id="UP001627154"/>
    </source>
</evidence>
<feature type="compositionally biased region" description="Basic and acidic residues" evidence="2">
    <location>
        <begin position="43"/>
        <end position="74"/>
    </location>
</feature>
<evidence type="ECO:0000256" key="2">
    <source>
        <dbReference type="SAM" id="MobiDB-lite"/>
    </source>
</evidence>
<evidence type="ECO:0000256" key="1">
    <source>
        <dbReference type="PROSITE-ProRule" id="PRU00221"/>
    </source>
</evidence>
<reference evidence="3 4" key="1">
    <citation type="journal article" date="2024" name="bioRxiv">
        <title>A reference genome for Trichogramma kaykai: A tiny desert-dwelling parasitoid wasp with competing sex-ratio distorters.</title>
        <authorList>
            <person name="Culotta J."/>
            <person name="Lindsey A.R."/>
        </authorList>
    </citation>
    <scope>NUCLEOTIDE SEQUENCE [LARGE SCALE GENOMIC DNA]</scope>
    <source>
        <strain evidence="3 4">KSX58</strain>
    </source>
</reference>
<dbReference type="Gene3D" id="2.130.10.10">
    <property type="entry name" value="YVTN repeat-like/Quinoprotein amine dehydrogenase"/>
    <property type="match status" value="2"/>
</dbReference>
<name>A0ABD2X9N1_9HYME</name>
<gene>
    <name evidence="3" type="ORF">TKK_005001</name>
</gene>
<feature type="repeat" description="WD" evidence="1">
    <location>
        <begin position="744"/>
        <end position="770"/>
    </location>
</feature>
<dbReference type="Proteomes" id="UP001627154">
    <property type="component" value="Unassembled WGS sequence"/>
</dbReference>
<feature type="compositionally biased region" description="Low complexity" evidence="2">
    <location>
        <begin position="189"/>
        <end position="201"/>
    </location>
</feature>
<feature type="compositionally biased region" description="Basic and acidic residues" evidence="2">
    <location>
        <begin position="21"/>
        <end position="33"/>
    </location>
</feature>
<dbReference type="AlphaFoldDB" id="A0ABD2X9N1"/>
<dbReference type="InterPro" id="IPR015943">
    <property type="entry name" value="WD40/YVTN_repeat-like_dom_sf"/>
</dbReference>
<feature type="compositionally biased region" description="Basic and acidic residues" evidence="2">
    <location>
        <begin position="208"/>
        <end position="223"/>
    </location>
</feature>
<feature type="region of interest" description="Disordered" evidence="2">
    <location>
        <begin position="449"/>
        <end position="478"/>
    </location>
</feature>
<dbReference type="InterPro" id="IPR042505">
    <property type="entry name" value="DYNC2I1"/>
</dbReference>
<feature type="region of interest" description="Disordered" evidence="2">
    <location>
        <begin position="1"/>
        <end position="293"/>
    </location>
</feature>
<feature type="compositionally biased region" description="Basic and acidic residues" evidence="2">
    <location>
        <begin position="1"/>
        <end position="10"/>
    </location>
</feature>
<dbReference type="SMART" id="SM00320">
    <property type="entry name" value="WD40"/>
    <property type="match status" value="4"/>
</dbReference>
<dbReference type="PROSITE" id="PS50082">
    <property type="entry name" value="WD_REPEATS_2"/>
    <property type="match status" value="1"/>
</dbReference>
<feature type="region of interest" description="Disordered" evidence="2">
    <location>
        <begin position="306"/>
        <end position="341"/>
    </location>
</feature>
<dbReference type="InterPro" id="IPR036322">
    <property type="entry name" value="WD40_repeat_dom_sf"/>
</dbReference>
<protein>
    <recommendedName>
        <fullName evidence="5">WD repeat-containing protein 60</fullName>
    </recommendedName>
</protein>
<dbReference type="SUPFAM" id="SSF50978">
    <property type="entry name" value="WD40 repeat-like"/>
    <property type="match status" value="1"/>
</dbReference>
<feature type="compositionally biased region" description="Basic and acidic residues" evidence="2">
    <location>
        <begin position="81"/>
        <end position="139"/>
    </location>
</feature>
<keyword evidence="1" id="KW-0853">WD repeat</keyword>
<keyword evidence="4" id="KW-1185">Reference proteome</keyword>
<dbReference type="EMBL" id="JBJJXI010000041">
    <property type="protein sequence ID" value="KAL3401994.1"/>
    <property type="molecule type" value="Genomic_DNA"/>
</dbReference>
<proteinExistence type="predicted"/>
<feature type="compositionally biased region" description="Low complexity" evidence="2">
    <location>
        <begin position="306"/>
        <end position="317"/>
    </location>
</feature>
<evidence type="ECO:0000313" key="3">
    <source>
        <dbReference type="EMBL" id="KAL3401994.1"/>
    </source>
</evidence>
<sequence>MSSKDSEEKKVKKRSHSQSRSKSEKVEAEEKDVKKRSHSKSRSSPEKSKSSSKSDPRSDGKTVGDKDKSRDKHSSKSSSSKPEKTAAVEPVIRDRSREKIRPPKIYTDEEKMRLKRERQAREAKRELEKSSKSENKEQQQQRQQPRIVVDKKVTSDRKPTKIKSSSTKAHLLPDKNMMIKSKQLRKSTSKSSVDESSGSSKARVSTRVKSESSSKKKYDEKRGQSSVFAPPDAASKLKDSIKAAATTTSNTESRRKKRVDSSDEKTTTTTISRERRRSRTLSPSEVRVLNHNNSNDIAVKVQKEASTSAATAAAAASVVDKNSRHDVDPPAKNESDNSENDFTHLEEYEDYESDVDDFTIATQVNDDSDVSLLSLDLEPIILKTEEKRKLVMSAATVRREREDTNDSEHHELAETRKRAAMVESLMAHRMRTPSPEPEMIKLLPSDDVYRGEKQPESKSLASADEGFEDAKSGDFAKSSPRVSQINLVNAEKSRPKKIIEEPTKKTLTRGQILMNMIKLDTVEFSLYEAHPISYDEYIRTYGKLNSQQTFTQTNEDNLDVEIQTTGIELENKWTQFPVRCRGSLKTHDDVRQFKLDHLGCGGDAPDQSSFFAAPSYDVLGLTEFLDRAGKLVLALLEEREMGGDVLGSDTRDFPFSEGCVKLATCSISFLAGRQVRRLCYAESNHKILASVHASSHEKFRLTDKQDYIKDCCVGCVWNINEPSRPTKMFYSPSPVTTCCFHCTNNNIVFAGNQDGSICLWDLREDETWHQRISDKTNEMDWIVRSATYTTAGNVELSHSSMVVAIGTLLNTANLDSGQEESSSNDGFFNIQLCSLDEDGRLIVWSVIRNLTQQQQQQRNAGSSNDKDLGLAQWGRVKLVKSQEVATRRLEVGGVAKCFVDMAVDQADSNNLYLAVNDTNVLYVNCAGGGRNSTPFYRINEMDSCGSTTCLEVFPFKRSYFLAGCKDGSIRLHSLHAETPLMKLKDEDSLAGIRTIQWSRSRPTIFYVLDDQSRIAVWDMLKSATKPIHVVATTNWESVKCIKLSPCNVERDKQNQYMAIGTYGGNVEVHKLKRDFYFSKQEDMQREMDAFLEFVSIL</sequence>